<reference evidence="1 2" key="1">
    <citation type="journal article" date="2022" name="bioRxiv">
        <title>The genome of the oomycete Peronosclerospora sorghi, a cosmopolitan pathogen of maize and sorghum, is inflated with dispersed pseudogenes.</title>
        <authorList>
            <person name="Fletcher K."/>
            <person name="Martin F."/>
            <person name="Isakeit T."/>
            <person name="Cavanaugh K."/>
            <person name="Magill C."/>
            <person name="Michelmore R."/>
        </authorList>
    </citation>
    <scope>NUCLEOTIDE SEQUENCE [LARGE SCALE GENOMIC DNA]</scope>
    <source>
        <strain evidence="1">P6</strain>
    </source>
</reference>
<evidence type="ECO:0000313" key="2">
    <source>
        <dbReference type="Proteomes" id="UP001163321"/>
    </source>
</evidence>
<keyword evidence="2" id="KW-1185">Reference proteome</keyword>
<accession>A0ACC0WR66</accession>
<gene>
    <name evidence="1" type="ORF">PsorP6_015604</name>
</gene>
<name>A0ACC0WR66_9STRA</name>
<comment type="caution">
    <text evidence="1">The sequence shown here is derived from an EMBL/GenBank/DDBJ whole genome shotgun (WGS) entry which is preliminary data.</text>
</comment>
<sequence>MAPGRVRKELEECQRDSHLSGVSAVPVTAASLTELRGSIQGPDATPYAGGHFELEIRIPPKYPFEPPQMRFLTKIWHPNISSQTGMICLDILKDAWSPALTIKTALLSIQALLSAAEPLDPQDAEVAKMYLENQAQFLNTARFWTETYAKKTETGNDAALLRLIDMGFPSEKAKAALVAAKGDENAAIETLLRRSTRCFGRHFFLEFLLELLACIPRDLVRTRLLLLERNLLEFPDRVATAMYFRHDVRVTELELAELAHGAKHGRFLWTTSDVLVRTALVCIGLTRKKREVVVTSCRFVDGSNVGGRTGFHPVLLFLSGRLLVPRRWLDAGTRLPRQTT</sequence>
<protein>
    <submittedName>
        <fullName evidence="1">Uncharacterized protein</fullName>
    </submittedName>
</protein>
<dbReference type="EMBL" id="CM047589">
    <property type="protein sequence ID" value="KAI9920476.1"/>
    <property type="molecule type" value="Genomic_DNA"/>
</dbReference>
<proteinExistence type="predicted"/>
<organism evidence="1 2">
    <name type="scientific">Peronosclerospora sorghi</name>
    <dbReference type="NCBI Taxonomy" id="230839"/>
    <lineage>
        <taxon>Eukaryota</taxon>
        <taxon>Sar</taxon>
        <taxon>Stramenopiles</taxon>
        <taxon>Oomycota</taxon>
        <taxon>Peronosporomycetes</taxon>
        <taxon>Peronosporales</taxon>
        <taxon>Peronosporaceae</taxon>
        <taxon>Peronosclerospora</taxon>
    </lineage>
</organism>
<evidence type="ECO:0000313" key="1">
    <source>
        <dbReference type="EMBL" id="KAI9920476.1"/>
    </source>
</evidence>
<dbReference type="Proteomes" id="UP001163321">
    <property type="component" value="Chromosome 10"/>
</dbReference>